<keyword evidence="4" id="KW-1185">Reference proteome</keyword>
<keyword evidence="1" id="KW-0175">Coiled coil</keyword>
<accession>A0A6D2ISX1</accession>
<dbReference type="EMBL" id="CACVBM020001134">
    <property type="protein sequence ID" value="CAA7033582.1"/>
    <property type="molecule type" value="Genomic_DNA"/>
</dbReference>
<dbReference type="Proteomes" id="UP000467841">
    <property type="component" value="Unassembled WGS sequence"/>
</dbReference>
<keyword evidence="2" id="KW-1133">Transmembrane helix</keyword>
<feature type="transmembrane region" description="Helical" evidence="2">
    <location>
        <begin position="83"/>
        <end position="101"/>
    </location>
</feature>
<feature type="coiled-coil region" evidence="1">
    <location>
        <begin position="32"/>
        <end position="66"/>
    </location>
</feature>
<evidence type="ECO:0000256" key="1">
    <source>
        <dbReference type="SAM" id="Coils"/>
    </source>
</evidence>
<dbReference type="AlphaFoldDB" id="A0A6D2ISX1"/>
<organism evidence="3 4">
    <name type="scientific">Microthlaspi erraticum</name>
    <dbReference type="NCBI Taxonomy" id="1685480"/>
    <lineage>
        <taxon>Eukaryota</taxon>
        <taxon>Viridiplantae</taxon>
        <taxon>Streptophyta</taxon>
        <taxon>Embryophyta</taxon>
        <taxon>Tracheophyta</taxon>
        <taxon>Spermatophyta</taxon>
        <taxon>Magnoliopsida</taxon>
        <taxon>eudicotyledons</taxon>
        <taxon>Gunneridae</taxon>
        <taxon>Pentapetalae</taxon>
        <taxon>rosids</taxon>
        <taxon>malvids</taxon>
        <taxon>Brassicales</taxon>
        <taxon>Brassicaceae</taxon>
        <taxon>Coluteocarpeae</taxon>
        <taxon>Microthlaspi</taxon>
    </lineage>
</organism>
<evidence type="ECO:0000256" key="2">
    <source>
        <dbReference type="SAM" id="Phobius"/>
    </source>
</evidence>
<evidence type="ECO:0000313" key="4">
    <source>
        <dbReference type="Proteomes" id="UP000467841"/>
    </source>
</evidence>
<evidence type="ECO:0000313" key="3">
    <source>
        <dbReference type="EMBL" id="CAA7033582.1"/>
    </source>
</evidence>
<proteinExistence type="predicted"/>
<keyword evidence="2" id="KW-0812">Transmembrane</keyword>
<keyword evidence="2" id="KW-0472">Membrane</keyword>
<comment type="caution">
    <text evidence="3">The sequence shown here is derived from an EMBL/GenBank/DDBJ whole genome shotgun (WGS) entry which is preliminary data.</text>
</comment>
<name>A0A6D2ISX1_9BRAS</name>
<protein>
    <submittedName>
        <fullName evidence="3">Uncharacterized protein</fullName>
    </submittedName>
</protein>
<reference evidence="3" key="1">
    <citation type="submission" date="2020-01" db="EMBL/GenBank/DDBJ databases">
        <authorList>
            <person name="Mishra B."/>
        </authorList>
    </citation>
    <scope>NUCLEOTIDE SEQUENCE [LARGE SCALE GENOMIC DNA]</scope>
</reference>
<sequence length="102" mass="11477">MLVWGTNPAADIEIGVKSVPLANDNHTFKWVDEAHLNEIEMLKDKIARMEEKLEEATTERKECDIIEIVERTYRESSSNMRKMVIAAGVGCVFIVGVSRLVG</sequence>
<gene>
    <name evidence="3" type="ORF">MERR_LOCUS20817</name>
</gene>